<dbReference type="EMBL" id="GDKF01000363">
    <property type="protein sequence ID" value="JAT78259.1"/>
    <property type="molecule type" value="Transcribed_RNA"/>
</dbReference>
<evidence type="ECO:0000313" key="2">
    <source>
        <dbReference type="EMBL" id="JAT78259.1"/>
    </source>
</evidence>
<feature type="compositionally biased region" description="Low complexity" evidence="1">
    <location>
        <begin position="254"/>
        <end position="263"/>
    </location>
</feature>
<feature type="compositionally biased region" description="Basic residues" evidence="1">
    <location>
        <begin position="264"/>
        <end position="274"/>
    </location>
</feature>
<dbReference type="AlphaFoldDB" id="A0A1D2AGC6"/>
<reference evidence="2" key="1">
    <citation type="submission" date="2015-08" db="EMBL/GenBank/DDBJ databases">
        <authorList>
            <person name="Babu N.S."/>
            <person name="Beckwith C.J."/>
            <person name="Beseler K.G."/>
            <person name="Brison A."/>
            <person name="Carone J.V."/>
            <person name="Caskin T.P."/>
            <person name="Diamond M."/>
            <person name="Durham M.E."/>
            <person name="Foxe J.M."/>
            <person name="Go M."/>
            <person name="Henderson B.A."/>
            <person name="Jones I.B."/>
            <person name="McGettigan J.A."/>
            <person name="Micheletti S.J."/>
            <person name="Nasrallah M.E."/>
            <person name="Ortiz D."/>
            <person name="Piller C.R."/>
            <person name="Privatt S.R."/>
            <person name="Schneider S.L."/>
            <person name="Sharp S."/>
            <person name="Smith T.C."/>
            <person name="Stanton J.D."/>
            <person name="Ullery H.E."/>
            <person name="Wilson R.J."/>
            <person name="Serrano M.G."/>
            <person name="Buck G."/>
            <person name="Lee V."/>
            <person name="Wang Y."/>
            <person name="Carvalho R."/>
            <person name="Voegtly L."/>
            <person name="Shi R."/>
            <person name="Duckworth R."/>
            <person name="Johnson A."/>
            <person name="Loviza R."/>
            <person name="Walstead R."/>
            <person name="Shah Z."/>
            <person name="Kiflezghi M."/>
            <person name="Wade K."/>
            <person name="Ball S.L."/>
            <person name="Bradley K.W."/>
            <person name="Asai D.J."/>
            <person name="Bowman C.A."/>
            <person name="Russell D.A."/>
            <person name="Pope W.H."/>
            <person name="Jacobs-Sera D."/>
            <person name="Hendrix R.W."/>
            <person name="Hatfull G.F."/>
        </authorList>
    </citation>
    <scope>NUCLEOTIDE SEQUENCE</scope>
</reference>
<protein>
    <submittedName>
        <fullName evidence="2">Uncharacterized protein</fullName>
    </submittedName>
</protein>
<feature type="region of interest" description="Disordered" evidence="1">
    <location>
        <begin position="82"/>
        <end position="108"/>
    </location>
</feature>
<accession>A0A1D2AGC6</accession>
<feature type="region of interest" description="Disordered" evidence="1">
    <location>
        <begin position="1"/>
        <end position="57"/>
    </location>
</feature>
<gene>
    <name evidence="2" type="ORF">g.35313</name>
</gene>
<organism evidence="2">
    <name type="scientific">Auxenochlorella protothecoides</name>
    <name type="common">Green microalga</name>
    <name type="synonym">Chlorella protothecoides</name>
    <dbReference type="NCBI Taxonomy" id="3075"/>
    <lineage>
        <taxon>Eukaryota</taxon>
        <taxon>Viridiplantae</taxon>
        <taxon>Chlorophyta</taxon>
        <taxon>core chlorophytes</taxon>
        <taxon>Trebouxiophyceae</taxon>
        <taxon>Chlorellales</taxon>
        <taxon>Chlorellaceae</taxon>
        <taxon>Auxenochlorella</taxon>
    </lineage>
</organism>
<feature type="compositionally biased region" description="Basic residues" evidence="1">
    <location>
        <begin position="236"/>
        <end position="248"/>
    </location>
</feature>
<sequence length="319" mass="34002">MPQADPSPTPACRHRQGPAADPVQHQAHLQRRPGLLQEDSAVGGRQGPVQGHVIPDGGPDVLPRHLLRRLCRVQGITLQAARWQHEGPDRHGPVQGRGPDGAGGLPNRGAHRLLQIAAPGADHPDEVRPQLQAPLHQPAAMRARLPGPQRGQGPLPGLGHHRAAECPRQRRLPGLLRRAQAQVCRAPGDRGAGPEHAAHHGGGGCGRHALLAGHLPTGRDQERHDDRLHGEGRAAVPHHGRHRPRALGRGRGGPLPARPVAVPHARRARKRGHAGHCQQGAGHAGGVNFDGRWSPDLHDRLPEACAASRGQLRPPTPLE</sequence>
<evidence type="ECO:0000256" key="1">
    <source>
        <dbReference type="SAM" id="MobiDB-lite"/>
    </source>
</evidence>
<feature type="compositionally biased region" description="Basic and acidic residues" evidence="1">
    <location>
        <begin position="83"/>
        <end position="92"/>
    </location>
</feature>
<feature type="region of interest" description="Disordered" evidence="1">
    <location>
        <begin position="231"/>
        <end position="319"/>
    </location>
</feature>
<name>A0A1D2AGC6_AUXPR</name>
<proteinExistence type="predicted"/>
<feature type="compositionally biased region" description="Basic and acidic residues" evidence="1">
    <location>
        <begin position="293"/>
        <end position="302"/>
    </location>
</feature>